<comment type="similarity">
    <text evidence="3">Belongs to the protein kinase superfamily. NEK Ser/Thr protein kinase family. NIMA subfamily.</text>
</comment>
<dbReference type="GO" id="GO:0005524">
    <property type="term" value="F:ATP binding"/>
    <property type="evidence" value="ECO:0007669"/>
    <property type="project" value="UniProtKB-KW"/>
</dbReference>
<evidence type="ECO:0000256" key="1">
    <source>
        <dbReference type="ARBA" id="ARBA00001946"/>
    </source>
</evidence>
<evidence type="ECO:0000256" key="13">
    <source>
        <dbReference type="ARBA" id="ARBA00022840"/>
    </source>
</evidence>
<dbReference type="PANTHER" id="PTHR44535:SF1">
    <property type="entry name" value="SERINE_THREONINE-PROTEIN KINASE NEK9"/>
    <property type="match status" value="1"/>
</dbReference>
<evidence type="ECO:0000256" key="10">
    <source>
        <dbReference type="ARBA" id="ARBA00022737"/>
    </source>
</evidence>
<evidence type="ECO:0000256" key="3">
    <source>
        <dbReference type="ARBA" id="ARBA00010886"/>
    </source>
</evidence>
<feature type="repeat" description="RCC1" evidence="15">
    <location>
        <begin position="579"/>
        <end position="631"/>
    </location>
</feature>
<dbReference type="Gene3D" id="1.10.510.10">
    <property type="entry name" value="Transferase(Phosphotransferase) domain 1"/>
    <property type="match status" value="1"/>
</dbReference>
<keyword evidence="16" id="KW-0175">Coiled coil</keyword>
<dbReference type="Gene3D" id="3.30.200.20">
    <property type="entry name" value="Phosphorylase Kinase, domain 1"/>
    <property type="match status" value="1"/>
</dbReference>
<dbReference type="Gene3D" id="2.130.10.30">
    <property type="entry name" value="Regulator of chromosome condensation 1/beta-lactamase-inhibitor protein II"/>
    <property type="match status" value="2"/>
</dbReference>
<evidence type="ECO:0000256" key="17">
    <source>
        <dbReference type="SAM" id="MobiDB-lite"/>
    </source>
</evidence>
<keyword evidence="6" id="KW-0723">Serine/threonine-protein kinase</keyword>
<evidence type="ECO:0000256" key="5">
    <source>
        <dbReference type="ARBA" id="ARBA00022490"/>
    </source>
</evidence>
<feature type="repeat" description="RCC1" evidence="15">
    <location>
        <begin position="350"/>
        <end position="406"/>
    </location>
</feature>
<keyword evidence="12" id="KW-0418">Kinase</keyword>
<gene>
    <name evidence="19" type="ORF">SNE40_009113</name>
</gene>
<dbReference type="InterPro" id="IPR058923">
    <property type="entry name" value="RCC1-like_dom"/>
</dbReference>
<evidence type="ECO:0000256" key="14">
    <source>
        <dbReference type="ARBA" id="ARBA00022842"/>
    </source>
</evidence>
<keyword evidence="9" id="KW-0479">Metal-binding</keyword>
<evidence type="ECO:0000256" key="16">
    <source>
        <dbReference type="SAM" id="Coils"/>
    </source>
</evidence>
<protein>
    <recommendedName>
        <fullName evidence="4">non-specific serine/threonine protein kinase</fullName>
        <ecNumber evidence="4">2.7.11.1</ecNumber>
    </recommendedName>
</protein>
<dbReference type="Pfam" id="PF00069">
    <property type="entry name" value="Pkinase"/>
    <property type="match status" value="1"/>
</dbReference>
<keyword evidence="13" id="KW-0067">ATP-binding</keyword>
<dbReference type="PRINTS" id="PR00633">
    <property type="entry name" value="RCCNDNSATION"/>
</dbReference>
<evidence type="ECO:0000256" key="15">
    <source>
        <dbReference type="PROSITE-ProRule" id="PRU00235"/>
    </source>
</evidence>
<keyword evidence="10" id="KW-0677">Repeat</keyword>
<dbReference type="Proteomes" id="UP001347796">
    <property type="component" value="Unassembled WGS sequence"/>
</dbReference>
<dbReference type="GO" id="GO:0005737">
    <property type="term" value="C:cytoplasm"/>
    <property type="evidence" value="ECO:0007669"/>
    <property type="project" value="UniProtKB-SubCell"/>
</dbReference>
<name>A0AAN8JW35_PATCE</name>
<dbReference type="InterPro" id="IPR011009">
    <property type="entry name" value="Kinase-like_dom_sf"/>
</dbReference>
<proteinExistence type="inferred from homology"/>
<evidence type="ECO:0000256" key="2">
    <source>
        <dbReference type="ARBA" id="ARBA00004496"/>
    </source>
</evidence>
<dbReference type="PROSITE" id="PS50011">
    <property type="entry name" value="PROTEIN_KINASE_DOM"/>
    <property type="match status" value="1"/>
</dbReference>
<evidence type="ECO:0000256" key="11">
    <source>
        <dbReference type="ARBA" id="ARBA00022741"/>
    </source>
</evidence>
<dbReference type="PROSITE" id="PS50012">
    <property type="entry name" value="RCC1_3"/>
    <property type="match status" value="5"/>
</dbReference>
<keyword evidence="11" id="KW-0547">Nucleotide-binding</keyword>
<dbReference type="InterPro" id="IPR009091">
    <property type="entry name" value="RCC1/BLIP-II"/>
</dbReference>
<dbReference type="InterPro" id="IPR000719">
    <property type="entry name" value="Prot_kinase_dom"/>
</dbReference>
<dbReference type="InterPro" id="IPR000408">
    <property type="entry name" value="Reg_chr_condens"/>
</dbReference>
<dbReference type="InterPro" id="IPR051997">
    <property type="entry name" value="STK_NEK"/>
</dbReference>
<evidence type="ECO:0000259" key="18">
    <source>
        <dbReference type="PROSITE" id="PS50011"/>
    </source>
</evidence>
<feature type="repeat" description="RCC1" evidence="15">
    <location>
        <begin position="407"/>
        <end position="460"/>
    </location>
</feature>
<dbReference type="PANTHER" id="PTHR44535">
    <property type="entry name" value="PROTEIN CBG16200"/>
    <property type="match status" value="1"/>
</dbReference>
<feature type="repeat" description="RCC1" evidence="15">
    <location>
        <begin position="461"/>
        <end position="512"/>
    </location>
</feature>
<dbReference type="GO" id="GO:0004674">
    <property type="term" value="F:protein serine/threonine kinase activity"/>
    <property type="evidence" value="ECO:0007669"/>
    <property type="project" value="UniProtKB-KW"/>
</dbReference>
<comment type="subcellular location">
    <subcellularLocation>
        <location evidence="2">Cytoplasm</location>
    </subcellularLocation>
</comment>
<dbReference type="Pfam" id="PF25390">
    <property type="entry name" value="WD40_RLD"/>
    <property type="match status" value="1"/>
</dbReference>
<sequence length="849" mass="93943">MATEVTEFAEPQETSYILIRVLGKGAFGEAVLYRKTEDNSLVVWKEINLANCGDKERRDSQNEIDILSFLDHANIVSYYNHFIDGDTLFIEMEYANDGTLYEKIYNQTSLFPEKTVIWYLFQMTSALAYIHEYGIIHRDIKTLNIFLTKSGLLKLGDFGISKIMQSQSGMAETLVGTPYYMSPELMQGHKYNQKSDIWALGCVLYEMLTLRRTFEASNALKLARDIVLNQQSDINSMYSQEMQKLVTQLLQKEPANRPVCEEILKNSLFTKQGDLEKKVWELNSVARRARLTACSVSETTVPVVKAQMCEVYVWGGGKITPQKVEFFTKEKSPIQVECGESHFAVVTVEKEVFTWANSQGGSSMVGQLGHGDTAGYKIPKLVEGLSGIPVKQVSCGTDFTICVTDDGKLYGFGSDYYGCVGCDTSEEDDILSPIPINYFTSIPIEEISCGDSHCVALTKAGDVYTWGCGEFGRLGLGSEDDHTTPQKVAIPGKHFIKHVCAGSDGTFLIATNGRLLASGSNENNKLGFNSPTSGLRKRKKKVFDIPCKYMFSTVKPLSRQHIISVSPGTSHSACIDIYGCLYTFGCNKYGQLGLGDYKKRSTLNRVGGVLVSKKVEKVSCGDGFTVAATDDSQLYSWGNGENGKLGAIFKEQGKKTSTKCTSLPRPIFGSLHVVPYLSSHHWNTIIIAEKVLNQKTLKPRVSSPKSARVPFETVPEDSAFVEGSQPISPACSEDLPFTSDSSNATSPPNSRPSSGNKDESSIPPWLEAELQDAAFIRIPSKESNLLEIGNLSPVSEKDEKEIYGRTTADKDILIAQLRAKVDKLTEENKLLQETTEKQEELIKSLRLHP</sequence>
<evidence type="ECO:0000313" key="20">
    <source>
        <dbReference type="Proteomes" id="UP001347796"/>
    </source>
</evidence>
<evidence type="ECO:0000256" key="8">
    <source>
        <dbReference type="ARBA" id="ARBA00022679"/>
    </source>
</evidence>
<feature type="repeat" description="RCC1" evidence="15">
    <location>
        <begin position="632"/>
        <end position="690"/>
    </location>
</feature>
<dbReference type="EC" id="2.7.11.1" evidence="4"/>
<feature type="coiled-coil region" evidence="16">
    <location>
        <begin position="814"/>
        <end position="841"/>
    </location>
</feature>
<evidence type="ECO:0000256" key="4">
    <source>
        <dbReference type="ARBA" id="ARBA00012513"/>
    </source>
</evidence>
<evidence type="ECO:0000256" key="12">
    <source>
        <dbReference type="ARBA" id="ARBA00022777"/>
    </source>
</evidence>
<dbReference type="AlphaFoldDB" id="A0AAN8JW35"/>
<comment type="caution">
    <text evidence="19">The sequence shown here is derived from an EMBL/GenBank/DDBJ whole genome shotgun (WGS) entry which is preliminary data.</text>
</comment>
<feature type="domain" description="Protein kinase" evidence="18">
    <location>
        <begin position="16"/>
        <end position="269"/>
    </location>
</feature>
<comment type="cofactor">
    <cofactor evidence="1">
        <name>Mg(2+)</name>
        <dbReference type="ChEBI" id="CHEBI:18420"/>
    </cofactor>
</comment>
<accession>A0AAN8JW35</accession>
<keyword evidence="14" id="KW-0460">Magnesium</keyword>
<evidence type="ECO:0000256" key="7">
    <source>
        <dbReference type="ARBA" id="ARBA00022553"/>
    </source>
</evidence>
<reference evidence="19 20" key="1">
    <citation type="submission" date="2024-01" db="EMBL/GenBank/DDBJ databases">
        <title>The genome of the rayed Mediterranean limpet Patella caerulea (Linnaeus, 1758).</title>
        <authorList>
            <person name="Anh-Thu Weber A."/>
            <person name="Halstead-Nussloch G."/>
        </authorList>
    </citation>
    <scope>NUCLEOTIDE SEQUENCE [LARGE SCALE GENOMIC DNA]</scope>
    <source>
        <strain evidence="19">AATW-2023a</strain>
        <tissue evidence="19">Whole specimen</tissue>
    </source>
</reference>
<dbReference type="FunFam" id="3.30.200.20:FF:000097">
    <property type="entry name" value="Probable serine/threonine-protein kinase nek1"/>
    <property type="match status" value="1"/>
</dbReference>
<dbReference type="GO" id="GO:0046872">
    <property type="term" value="F:metal ion binding"/>
    <property type="evidence" value="ECO:0007669"/>
    <property type="project" value="UniProtKB-KW"/>
</dbReference>
<dbReference type="SUPFAM" id="SSF56112">
    <property type="entry name" value="Protein kinase-like (PK-like)"/>
    <property type="match status" value="1"/>
</dbReference>
<keyword evidence="5" id="KW-0963">Cytoplasm</keyword>
<dbReference type="SMART" id="SM00220">
    <property type="entry name" value="S_TKc"/>
    <property type="match status" value="1"/>
</dbReference>
<feature type="compositionally biased region" description="Polar residues" evidence="17">
    <location>
        <begin position="738"/>
        <end position="755"/>
    </location>
</feature>
<keyword evidence="7" id="KW-0597">Phosphoprotein</keyword>
<dbReference type="PROSITE" id="PS00108">
    <property type="entry name" value="PROTEIN_KINASE_ST"/>
    <property type="match status" value="1"/>
</dbReference>
<evidence type="ECO:0000256" key="9">
    <source>
        <dbReference type="ARBA" id="ARBA00022723"/>
    </source>
</evidence>
<dbReference type="InterPro" id="IPR008271">
    <property type="entry name" value="Ser/Thr_kinase_AS"/>
</dbReference>
<keyword evidence="20" id="KW-1185">Reference proteome</keyword>
<feature type="region of interest" description="Disordered" evidence="17">
    <location>
        <begin position="731"/>
        <end position="762"/>
    </location>
</feature>
<organism evidence="19 20">
    <name type="scientific">Patella caerulea</name>
    <name type="common">Rayed Mediterranean limpet</name>
    <dbReference type="NCBI Taxonomy" id="87958"/>
    <lineage>
        <taxon>Eukaryota</taxon>
        <taxon>Metazoa</taxon>
        <taxon>Spiralia</taxon>
        <taxon>Lophotrochozoa</taxon>
        <taxon>Mollusca</taxon>
        <taxon>Gastropoda</taxon>
        <taxon>Patellogastropoda</taxon>
        <taxon>Patelloidea</taxon>
        <taxon>Patellidae</taxon>
        <taxon>Patella</taxon>
    </lineage>
</organism>
<evidence type="ECO:0000313" key="19">
    <source>
        <dbReference type="EMBL" id="KAK6181204.1"/>
    </source>
</evidence>
<dbReference type="EMBL" id="JAZGQO010000007">
    <property type="protein sequence ID" value="KAK6181204.1"/>
    <property type="molecule type" value="Genomic_DNA"/>
</dbReference>
<dbReference type="SUPFAM" id="SSF50985">
    <property type="entry name" value="RCC1/BLIP-II"/>
    <property type="match status" value="1"/>
</dbReference>
<evidence type="ECO:0000256" key="6">
    <source>
        <dbReference type="ARBA" id="ARBA00022527"/>
    </source>
</evidence>
<keyword evidence="8" id="KW-0808">Transferase</keyword>